<proteinExistence type="predicted"/>
<keyword evidence="1" id="KW-0732">Signal</keyword>
<accession>A0AAE3NJD0</accession>
<gene>
    <name evidence="2" type="ORF">LBW55_22070</name>
</gene>
<reference evidence="2" key="1">
    <citation type="submission" date="2021-09" db="EMBL/GenBank/DDBJ databases">
        <title>Genomic analysis of Ralstonia spp.</title>
        <authorList>
            <person name="Aburjaile F."/>
            <person name="Ariute J.C."/>
            <person name="Pais A.K.L."/>
            <person name="Albuquerque G.M.R."/>
            <person name="Silva A.M.F."/>
            <person name="Brenig B."/>
            <person name="Azevedo V."/>
            <person name="Matiuzzi M."/>
            <person name="Ramos R."/>
            <person name="Goes-Neto A."/>
            <person name="Soares S."/>
            <person name="Iseppon A.M.B."/>
            <person name="Souza E."/>
            <person name="Gama M."/>
        </authorList>
    </citation>
    <scope>NUCLEOTIDE SEQUENCE</scope>
    <source>
        <strain evidence="2">B4</strain>
    </source>
</reference>
<protein>
    <submittedName>
        <fullName evidence="2">Cell wall anchor protein</fullName>
    </submittedName>
</protein>
<dbReference type="Proteomes" id="UP001143674">
    <property type="component" value="Unassembled WGS sequence"/>
</dbReference>
<feature type="signal peptide" evidence="1">
    <location>
        <begin position="1"/>
        <end position="26"/>
    </location>
</feature>
<evidence type="ECO:0000313" key="3">
    <source>
        <dbReference type="Proteomes" id="UP001143674"/>
    </source>
</evidence>
<dbReference type="EMBL" id="JAIVEX010000013">
    <property type="protein sequence ID" value="MDB0524297.1"/>
    <property type="molecule type" value="Genomic_DNA"/>
</dbReference>
<name>A0AAE3NJD0_RALSL</name>
<comment type="caution">
    <text evidence="2">The sequence shown here is derived from an EMBL/GenBank/DDBJ whole genome shotgun (WGS) entry which is preliminary data.</text>
</comment>
<organism evidence="2 3">
    <name type="scientific">Ralstonia solanacearum</name>
    <name type="common">Pseudomonas solanacearum</name>
    <dbReference type="NCBI Taxonomy" id="305"/>
    <lineage>
        <taxon>Bacteria</taxon>
        <taxon>Pseudomonadati</taxon>
        <taxon>Pseudomonadota</taxon>
        <taxon>Betaproteobacteria</taxon>
        <taxon>Burkholderiales</taxon>
        <taxon>Burkholderiaceae</taxon>
        <taxon>Ralstonia</taxon>
        <taxon>Ralstonia solanacearum species complex</taxon>
    </lineage>
</organism>
<sequence length="670" mass="66914">MNTTRNFGISKLALSAMMAAVLTACGGGDGGGAASTSTSTAPAATPQSLTGTVAVGTALANAKVVVADAKGNSVSTTSDANGGYSVPLAGLTAPLLIAANDPAGVSLTLYSVVASTATGSAAPVVANVTPLTTAVTAQLTTDGNPAVLASSAALAGVTSSAVSASVTKLNTALAAILAAKGLDAGSFDPIGGAFTPNQTGADAVIDAVSLTHSTSGAGLQLSSLADPDTTIQLNQNAAASTVLAVPSQPANYLAALLTQLGQCMAGTTSACSTAIDAGYLNQGFSTFQARHPGLMATGSKLTGVKTVAFLPANTLPNISGKAALVYFLFTDASGVANFASDIVQQRSDGTWDIVGNQEQYNLYIASFLGRTQFTNAADAGNARYESGLEIRIPATIGQVLGSTTSSTGQIASALVQGPGLPSAGLYLMSPLAGVGPNLTIPAAPLSSPIVYSGNMSAMPNNGMSTQYKWSWTSLSGGASVFAPNGLAEYAPQPVNVSSIPQYSLYTVTLYDTTGSQIGTPQKVLNVAPNVSAAAGPAVPWQTLGSATIGNLLTPGGSGTSTASSTTVPSATLNWTVPANAPAYPNFWAAINSLGASTVINGVQTYPSQPYNVASHATPTLNSDGSYSTTVKGFVDVLTATANANAEKAVQVQLGWQAGGLYYTNTWQYNN</sequence>
<dbReference type="AlphaFoldDB" id="A0AAE3NJD0"/>
<dbReference type="RefSeq" id="WP_247589043.1">
    <property type="nucleotide sequence ID" value="NZ_JABZEH010000001.1"/>
</dbReference>
<feature type="chain" id="PRO_5042258219" evidence="1">
    <location>
        <begin position="27"/>
        <end position="670"/>
    </location>
</feature>
<dbReference type="PROSITE" id="PS51257">
    <property type="entry name" value="PROKAR_LIPOPROTEIN"/>
    <property type="match status" value="1"/>
</dbReference>
<evidence type="ECO:0000256" key="1">
    <source>
        <dbReference type="SAM" id="SignalP"/>
    </source>
</evidence>
<evidence type="ECO:0000313" key="2">
    <source>
        <dbReference type="EMBL" id="MDB0524297.1"/>
    </source>
</evidence>